<comment type="caution">
    <text evidence="1">The sequence shown here is derived from an EMBL/GenBank/DDBJ whole genome shotgun (WGS) entry which is preliminary data.</text>
</comment>
<gene>
    <name evidence="1" type="ORF">BGI32_03105</name>
</gene>
<accession>A0A2N9WVG2</accession>
<dbReference type="Proteomes" id="UP000231293">
    <property type="component" value="Unassembled WGS sequence"/>
</dbReference>
<dbReference type="EMBL" id="MDVB01000031">
    <property type="protein sequence ID" value="PIT17271.1"/>
    <property type="molecule type" value="Genomic_DNA"/>
</dbReference>
<name>A0A2N9WVG2_9NEIS</name>
<evidence type="ECO:0000313" key="2">
    <source>
        <dbReference type="Proteomes" id="UP000231293"/>
    </source>
</evidence>
<sequence>MLTVNNQAIETIYGEIYGRDALILKDVILDMFPLELKIIASLGLSFCQPSRGLEGEALICFQFKNIKSLNITMIDESSYQPMMISCFDKIFDKEKDEHYILSTYDHIFDVIGHCELCYYK</sequence>
<proteinExistence type="predicted"/>
<evidence type="ECO:0000313" key="1">
    <source>
        <dbReference type="EMBL" id="PIT17271.1"/>
    </source>
</evidence>
<protein>
    <submittedName>
        <fullName evidence="1">Uncharacterized protein</fullName>
    </submittedName>
</protein>
<dbReference type="AlphaFoldDB" id="A0A2N9WVG2"/>
<reference evidence="1 2" key="1">
    <citation type="journal article" date="2017" name="MBio">
        <title>Type VI secretion-mediated competition in the bee gut microbiome.</title>
        <authorList>
            <person name="Steele M.I."/>
            <person name="Kwong W.K."/>
            <person name="Powell J.E."/>
            <person name="Whiteley M."/>
            <person name="Moran N.A."/>
        </authorList>
    </citation>
    <scope>NUCLEOTIDE SEQUENCE [LARGE SCALE GENOMIC DNA]</scope>
    <source>
        <strain evidence="1 2">App2-2</strain>
    </source>
</reference>
<dbReference type="RefSeq" id="WP_100113260.1">
    <property type="nucleotide sequence ID" value="NZ_MDVB01000031.1"/>
</dbReference>
<organism evidence="1 2">
    <name type="scientific">Snodgrassella alvi</name>
    <dbReference type="NCBI Taxonomy" id="1196083"/>
    <lineage>
        <taxon>Bacteria</taxon>
        <taxon>Pseudomonadati</taxon>
        <taxon>Pseudomonadota</taxon>
        <taxon>Betaproteobacteria</taxon>
        <taxon>Neisseriales</taxon>
        <taxon>Neisseriaceae</taxon>
        <taxon>Snodgrassella</taxon>
    </lineage>
</organism>